<evidence type="ECO:0000313" key="1">
    <source>
        <dbReference type="EMBL" id="MBC8585332.1"/>
    </source>
</evidence>
<reference evidence="1" key="1">
    <citation type="submission" date="2020-08" db="EMBL/GenBank/DDBJ databases">
        <title>Genome public.</title>
        <authorList>
            <person name="Liu C."/>
            <person name="Sun Q."/>
        </authorList>
    </citation>
    <scope>NUCLEOTIDE SEQUENCE</scope>
    <source>
        <strain evidence="1">NSJ-64</strain>
    </source>
</reference>
<dbReference type="Proteomes" id="UP000623678">
    <property type="component" value="Unassembled WGS sequence"/>
</dbReference>
<proteinExistence type="predicted"/>
<dbReference type="AlphaFoldDB" id="A0A926EQ37"/>
<comment type="caution">
    <text evidence="1">The sequence shown here is derived from an EMBL/GenBank/DDBJ whole genome shotgun (WGS) entry which is preliminary data.</text>
</comment>
<protein>
    <submittedName>
        <fullName evidence="1">Uncharacterized protein</fullName>
    </submittedName>
</protein>
<name>A0A926EQ37_9FIRM</name>
<gene>
    <name evidence="1" type="ORF">H8705_07020</name>
</gene>
<organism evidence="1 2">
    <name type="scientific">Youxingia wuxianensis</name>
    <dbReference type="NCBI Taxonomy" id="2763678"/>
    <lineage>
        <taxon>Bacteria</taxon>
        <taxon>Bacillati</taxon>
        <taxon>Bacillota</taxon>
        <taxon>Clostridia</taxon>
        <taxon>Eubacteriales</taxon>
        <taxon>Oscillospiraceae</taxon>
        <taxon>Youxingia</taxon>
    </lineage>
</organism>
<dbReference type="RefSeq" id="WP_262395115.1">
    <property type="nucleotide sequence ID" value="NZ_JACRTD010000004.1"/>
</dbReference>
<sequence>MFNIQADLEKNLQVYREFTQSRSSVNTPAKVDVPMVWDMYMDTQTPVGAPLQAPPQTQPDLAPLTVQETEVSFVSYPEPTPVTYSSAISGDMDILGLVNDRLKTQARRYPHPITNEMEEIG</sequence>
<dbReference type="EMBL" id="JACRTD010000004">
    <property type="protein sequence ID" value="MBC8585332.1"/>
    <property type="molecule type" value="Genomic_DNA"/>
</dbReference>
<evidence type="ECO:0000313" key="2">
    <source>
        <dbReference type="Proteomes" id="UP000623678"/>
    </source>
</evidence>
<accession>A0A926EQ37</accession>
<keyword evidence="2" id="KW-1185">Reference proteome</keyword>